<dbReference type="InterPro" id="IPR026341">
    <property type="entry name" value="T9SS_type_B"/>
</dbReference>
<evidence type="ECO:0000313" key="2">
    <source>
        <dbReference type="Proteomes" id="UP000194873"/>
    </source>
</evidence>
<dbReference type="Proteomes" id="UP000194873">
    <property type="component" value="Unassembled WGS sequence"/>
</dbReference>
<dbReference type="RefSeq" id="WP_179197612.1">
    <property type="nucleotide sequence ID" value="NZ_MTSE01000003.1"/>
</dbReference>
<dbReference type="Pfam" id="PF13585">
    <property type="entry name" value="CHU_C"/>
    <property type="match status" value="1"/>
</dbReference>
<evidence type="ECO:0008006" key="3">
    <source>
        <dbReference type="Google" id="ProtNLM"/>
    </source>
</evidence>
<reference evidence="1 2" key="1">
    <citation type="submission" date="2017-01" db="EMBL/GenBank/DDBJ databases">
        <title>A new Hymenobacter.</title>
        <authorList>
            <person name="Liang Y."/>
            <person name="Feng F."/>
        </authorList>
    </citation>
    <scope>NUCLEOTIDE SEQUENCE [LARGE SCALE GENOMIC DNA]</scope>
    <source>
        <strain evidence="1">MIMBbqt21</strain>
    </source>
</reference>
<dbReference type="EMBL" id="MTSE01000003">
    <property type="protein sequence ID" value="OUJ74517.1"/>
    <property type="molecule type" value="Genomic_DNA"/>
</dbReference>
<proteinExistence type="predicted"/>
<organism evidence="1 2">
    <name type="scientific">Hymenobacter crusticola</name>
    <dbReference type="NCBI Taxonomy" id="1770526"/>
    <lineage>
        <taxon>Bacteria</taxon>
        <taxon>Pseudomonadati</taxon>
        <taxon>Bacteroidota</taxon>
        <taxon>Cytophagia</taxon>
        <taxon>Cytophagales</taxon>
        <taxon>Hymenobacteraceae</taxon>
        <taxon>Hymenobacter</taxon>
    </lineage>
</organism>
<gene>
    <name evidence="1" type="ORF">BXP70_06965</name>
</gene>
<comment type="caution">
    <text evidence="1">The sequence shown here is derived from an EMBL/GenBank/DDBJ whole genome shotgun (WGS) entry which is preliminary data.</text>
</comment>
<sequence>MLARLSQATHIVGGELDLQYKSGSTYTLTLNLYFDAVNGSAGALDNELTASVFEKTTNKRMFNVSLPLVNNSFVSYTNPACTRNDLSTRRLVYTRDVQLPAATYINPTGYYVAVERCCRNNVIGNIANPGGAGQTFYLEFPAVVRNGKAFVNSTPRIFPPLSDYACRGELFYYNFGGQDVDGDSLVYELVTPLNGHSSSGNSKPSQAEPVPYDPITWLSGRSEQNQIPGTPTLSIGRTTGRLEVRPTQLGLFVFGIKCSEYRNKEKIGEVRRDFQLKVIPCSTNADPTVQVIMPNTRNTYQPGRDTLKLQAGSNRCINLRFTDPDPASNLTMSLSPVNFTGVLPTFTTVRGMVHAPGAPDTLVSQLCFPTCFDTKGKVYLLDVIVADDGCSLPKRDTVRVAFTSKPDPNSGPTLTTTADPTTPLRVRLGDLVTFDVIGNDPDNDPITLAMAGRDFTPANIGAQFTVTPGTNPSRARFSWRVDCAAVAAGKTLYEFVFTATATPCTERQVTTLVVPMQIEYVNAPPVLASTLPPIDLATNTVSVVRRPLGSTYEATLTGLDSDQDALVLAATGNGFDLAEVGMSFVPVNGKGQATATFRWDPSCEAVTRGGLEVNFTLRETSCVPKTISRTVRFEVFSTDTLTFLPANIFTPNGDKKNDFFELPSLPPDFCGSLLSSIKIFSRWGNEVYRTTNRDLHWDGGGLPAGVYYYLIEYTDKKRFRGTVTIAP</sequence>
<keyword evidence="2" id="KW-1185">Reference proteome</keyword>
<accession>A0A243WG82</accession>
<protein>
    <recommendedName>
        <fullName evidence="3">Gliding motility-associated C-terminal domain-containing protein</fullName>
    </recommendedName>
</protein>
<dbReference type="NCBIfam" id="TIGR04131">
    <property type="entry name" value="Bac_Flav_CTERM"/>
    <property type="match status" value="1"/>
</dbReference>
<name>A0A243WG82_9BACT</name>
<dbReference type="AlphaFoldDB" id="A0A243WG82"/>
<evidence type="ECO:0000313" key="1">
    <source>
        <dbReference type="EMBL" id="OUJ74517.1"/>
    </source>
</evidence>